<evidence type="ECO:0000256" key="3">
    <source>
        <dbReference type="SAM" id="Phobius"/>
    </source>
</evidence>
<feature type="compositionally biased region" description="Low complexity" evidence="2">
    <location>
        <begin position="144"/>
        <end position="153"/>
    </location>
</feature>
<evidence type="ECO:0000313" key="5">
    <source>
        <dbReference type="Proteomes" id="UP000050640"/>
    </source>
</evidence>
<organism evidence="5 6">
    <name type="scientific">Elaeophora elaphi</name>
    <dbReference type="NCBI Taxonomy" id="1147741"/>
    <lineage>
        <taxon>Eukaryota</taxon>
        <taxon>Metazoa</taxon>
        <taxon>Ecdysozoa</taxon>
        <taxon>Nematoda</taxon>
        <taxon>Chromadorea</taxon>
        <taxon>Rhabditida</taxon>
        <taxon>Spirurina</taxon>
        <taxon>Spiruromorpha</taxon>
        <taxon>Filarioidea</taxon>
        <taxon>Onchocercidae</taxon>
        <taxon>Elaeophora</taxon>
    </lineage>
</organism>
<keyword evidence="5" id="KW-1185">Reference proteome</keyword>
<accession>A0A0R3RZ74</accession>
<feature type="compositionally biased region" description="Basic and acidic residues" evidence="2">
    <location>
        <begin position="103"/>
        <end position="120"/>
    </location>
</feature>
<protein>
    <submittedName>
        <fullName evidence="6">Col_cuticle_N domain-containing protein</fullName>
    </submittedName>
</protein>
<dbReference type="InterPro" id="IPR008160">
    <property type="entry name" value="Collagen"/>
</dbReference>
<keyword evidence="3" id="KW-0812">Transmembrane</keyword>
<evidence type="ECO:0000313" key="6">
    <source>
        <dbReference type="WBParaSite" id="EEL_0000761601-mRNA-1"/>
    </source>
</evidence>
<dbReference type="Pfam" id="PF01484">
    <property type="entry name" value="Col_cuticle_N"/>
    <property type="match status" value="1"/>
</dbReference>
<dbReference type="AlphaFoldDB" id="A0A0R3RZ74"/>
<keyword evidence="3" id="KW-1133">Transmembrane helix</keyword>
<evidence type="ECO:0000259" key="4">
    <source>
        <dbReference type="SMART" id="SM01088"/>
    </source>
</evidence>
<feature type="compositionally biased region" description="Polar residues" evidence="2">
    <location>
        <begin position="233"/>
        <end position="244"/>
    </location>
</feature>
<evidence type="ECO:0000256" key="2">
    <source>
        <dbReference type="SAM" id="MobiDB-lite"/>
    </source>
</evidence>
<dbReference type="PANTHER" id="PTHR24637:SF328">
    <property type="entry name" value="NEMATODE CUTICLE COLLAGEN N-TERMINAL DOMAIN-CONTAINING PROTEIN"/>
    <property type="match status" value="1"/>
</dbReference>
<dbReference type="PANTHER" id="PTHR24637">
    <property type="entry name" value="COLLAGEN"/>
    <property type="match status" value="1"/>
</dbReference>
<dbReference type="InterPro" id="IPR002486">
    <property type="entry name" value="Col_cuticle_N"/>
</dbReference>
<keyword evidence="3" id="KW-0472">Membrane</keyword>
<feature type="region of interest" description="Disordered" evidence="2">
    <location>
        <begin position="67"/>
        <end position="253"/>
    </location>
</feature>
<keyword evidence="1" id="KW-0677">Repeat</keyword>
<dbReference type="GO" id="GO:0042302">
    <property type="term" value="F:structural constituent of cuticle"/>
    <property type="evidence" value="ECO:0007669"/>
    <property type="project" value="InterPro"/>
</dbReference>
<evidence type="ECO:0000256" key="1">
    <source>
        <dbReference type="ARBA" id="ARBA00022737"/>
    </source>
</evidence>
<reference evidence="6" key="1">
    <citation type="submission" date="2017-02" db="UniProtKB">
        <authorList>
            <consortium name="WormBaseParasite"/>
        </authorList>
    </citation>
    <scope>IDENTIFICATION</scope>
</reference>
<feature type="domain" description="Nematode cuticle collagen N-terminal" evidence="4">
    <location>
        <begin position="8"/>
        <end position="58"/>
    </location>
</feature>
<name>A0A0R3RZ74_9BILA</name>
<feature type="compositionally biased region" description="Pro residues" evidence="2">
    <location>
        <begin position="172"/>
        <end position="185"/>
    </location>
</feature>
<dbReference type="STRING" id="1147741.A0A0R3RZ74"/>
<dbReference type="WBParaSite" id="EEL_0000761601-mRNA-1">
    <property type="protein sequence ID" value="EEL_0000761601-mRNA-1"/>
    <property type="gene ID" value="EEL_0000761601"/>
</dbReference>
<feature type="transmembrane region" description="Helical" evidence="3">
    <location>
        <begin position="7"/>
        <end position="30"/>
    </location>
</feature>
<dbReference type="Pfam" id="PF01391">
    <property type="entry name" value="Collagen"/>
    <property type="match status" value="1"/>
</dbReference>
<dbReference type="Proteomes" id="UP000050640">
    <property type="component" value="Unplaced"/>
</dbReference>
<sequence>MSKTKNILIGTCGIGIATMFCIIVAVAHIISEMQMIENELNAEIQAFKLKASDLWRDMMSMNVSYRQRRQYPTGSQVTGEVSKETEALTDGYDDGSSRLSDSYGREAPSKNKEARRENANRENLCPAGPPGPKGPKGVDGMDGMDGMDAPDGPDTNDVRGQLQQYESCFHCPPGPVGQPGPPGRPGPRGMRGSRGRNGADGHDGQPGLPGLGEQGDPGEEGMPGSDAEYCQCPSRSRSVNNQPSRVDKVSGGY</sequence>
<proteinExistence type="predicted"/>
<feature type="compositionally biased region" description="Polar residues" evidence="2">
    <location>
        <begin position="67"/>
        <end position="79"/>
    </location>
</feature>
<dbReference type="SMART" id="SM01088">
    <property type="entry name" value="Col_cuticle_N"/>
    <property type="match status" value="1"/>
</dbReference>